<feature type="non-terminal residue" evidence="2">
    <location>
        <position position="1"/>
    </location>
</feature>
<dbReference type="PANTHER" id="PTHR43690">
    <property type="entry name" value="NARDILYSIN"/>
    <property type="match status" value="1"/>
</dbReference>
<evidence type="ECO:0000259" key="1">
    <source>
        <dbReference type="Pfam" id="PF05193"/>
    </source>
</evidence>
<dbReference type="GO" id="GO:0046872">
    <property type="term" value="F:metal ion binding"/>
    <property type="evidence" value="ECO:0007669"/>
    <property type="project" value="InterPro"/>
</dbReference>
<dbReference type="Pfam" id="PF05193">
    <property type="entry name" value="Peptidase_M16_C"/>
    <property type="match status" value="1"/>
</dbReference>
<dbReference type="AlphaFoldDB" id="A0A0F9AA24"/>
<dbReference type="InterPro" id="IPR050626">
    <property type="entry name" value="Peptidase_M16"/>
</dbReference>
<name>A0A0F9AA24_9ZZZZ</name>
<dbReference type="Gene3D" id="3.30.830.10">
    <property type="entry name" value="Metalloenzyme, LuxS/M16 peptidase-like"/>
    <property type="match status" value="3"/>
</dbReference>
<dbReference type="EMBL" id="LAZR01043762">
    <property type="protein sequence ID" value="KKL06305.1"/>
    <property type="molecule type" value="Genomic_DNA"/>
</dbReference>
<protein>
    <recommendedName>
        <fullName evidence="1">Peptidase M16 C-terminal domain-containing protein</fullName>
    </recommendedName>
</protein>
<accession>A0A0F9AA24</accession>
<comment type="caution">
    <text evidence="2">The sequence shown here is derived from an EMBL/GenBank/DDBJ whole genome shotgun (WGS) entry which is preliminary data.</text>
</comment>
<dbReference type="SUPFAM" id="SSF63411">
    <property type="entry name" value="LuxS/MPP-like metallohydrolase"/>
    <property type="match status" value="3"/>
</dbReference>
<evidence type="ECO:0000313" key="2">
    <source>
        <dbReference type="EMBL" id="KKL06305.1"/>
    </source>
</evidence>
<reference evidence="2" key="1">
    <citation type="journal article" date="2015" name="Nature">
        <title>Complex archaea that bridge the gap between prokaryotes and eukaryotes.</title>
        <authorList>
            <person name="Spang A."/>
            <person name="Saw J.H."/>
            <person name="Jorgensen S.L."/>
            <person name="Zaremba-Niedzwiedzka K."/>
            <person name="Martijn J."/>
            <person name="Lind A.E."/>
            <person name="van Eijk R."/>
            <person name="Schleper C."/>
            <person name="Guy L."/>
            <person name="Ettema T.J."/>
        </authorList>
    </citation>
    <scope>NUCLEOTIDE SEQUENCE</scope>
</reference>
<dbReference type="PANTHER" id="PTHR43690:SF17">
    <property type="entry name" value="PROTEIN YHJJ"/>
    <property type="match status" value="1"/>
</dbReference>
<dbReference type="InterPro" id="IPR011249">
    <property type="entry name" value="Metalloenz_LuxS/M16"/>
</dbReference>
<gene>
    <name evidence="2" type="ORF">LCGC14_2597360</name>
</gene>
<feature type="non-terminal residue" evidence="2">
    <location>
        <position position="465"/>
    </location>
</feature>
<sequence length="465" mass="52656">EIVRERRVVLAEKRDRDSASYRTFVSTLKFEFPDARISKRLPIGKDSVIQAADRQRFKNFYDTWYRPDNMILVMVGDFDPKTAALLIEERFSGLSPRAPELPPPDIGKISHRGEKVFYHFEKESGKTTISIETMKKIDKRPDTLFFRRKSLLRKIGDQIVQNRLSALLGKPETPFTSASIGSGTFLQQIEYAEISAQSSAQKWKKSLQLIEQTLRKAFIYGFTLSELERVKMDFIAELDTAVKKATTRNSRALARNIISHLNNDRVFRSPEQERSVLVPMIKSLTLTEIHNAFKKTWNADHRLILVTGNADLSDDDMMPEKALRMALNESKNVKISKPAEIKEVTFPYLPEPEEKGEVLSQKEIPDLGIIEVTFKNGVRLNLKKTDFAANEVRLKAAFGPGKSAEPENQPGLALLSEAVINESGLGRLERDEIERALAGKNTTISFSIGEDSFFFSGKTVSKEIL</sequence>
<proteinExistence type="predicted"/>
<organism evidence="2">
    <name type="scientific">marine sediment metagenome</name>
    <dbReference type="NCBI Taxonomy" id="412755"/>
    <lineage>
        <taxon>unclassified sequences</taxon>
        <taxon>metagenomes</taxon>
        <taxon>ecological metagenomes</taxon>
    </lineage>
</organism>
<feature type="domain" description="Peptidase M16 C-terminal" evidence="1">
    <location>
        <begin position="53"/>
        <end position="232"/>
    </location>
</feature>
<dbReference type="InterPro" id="IPR007863">
    <property type="entry name" value="Peptidase_M16_C"/>
</dbReference>